<dbReference type="PROSITE" id="PS50188">
    <property type="entry name" value="B302_SPRY"/>
    <property type="match status" value="1"/>
</dbReference>
<evidence type="ECO:0000259" key="3">
    <source>
        <dbReference type="PROSITE" id="PS50188"/>
    </source>
</evidence>
<protein>
    <recommendedName>
        <fullName evidence="3">B30.2/SPRY domain-containing protein</fullName>
    </recommendedName>
</protein>
<dbReference type="Pfam" id="PF00622">
    <property type="entry name" value="SPRY"/>
    <property type="match status" value="1"/>
</dbReference>
<dbReference type="Ensembl" id="ENSHBUT00000013469.1">
    <property type="protein sequence ID" value="ENSHBUP00000001630.1"/>
    <property type="gene ID" value="ENSHBUG00000002762.1"/>
</dbReference>
<dbReference type="Gene3D" id="2.60.120.920">
    <property type="match status" value="1"/>
</dbReference>
<name>A0A3Q2UVD1_HAPBU</name>
<dbReference type="InterPro" id="IPR006574">
    <property type="entry name" value="PRY"/>
</dbReference>
<dbReference type="PRINTS" id="PR01407">
    <property type="entry name" value="BUTYPHLNCDUF"/>
</dbReference>
<keyword evidence="1" id="KW-0433">Leucine-rich repeat</keyword>
<dbReference type="InterPro" id="IPR003879">
    <property type="entry name" value="Butyrophylin_SPRY"/>
</dbReference>
<dbReference type="InterPro" id="IPR013320">
    <property type="entry name" value="ConA-like_dom_sf"/>
</dbReference>
<dbReference type="Pfam" id="PF13516">
    <property type="entry name" value="LRR_6"/>
    <property type="match status" value="2"/>
</dbReference>
<dbReference type="STRING" id="8153.ENSHBUP00000001630"/>
<evidence type="ECO:0000256" key="1">
    <source>
        <dbReference type="ARBA" id="ARBA00022614"/>
    </source>
</evidence>
<dbReference type="PANTHER" id="PTHR24106">
    <property type="entry name" value="NACHT, LRR AND CARD DOMAINS-CONTAINING"/>
    <property type="match status" value="1"/>
</dbReference>
<dbReference type="Pfam" id="PF13765">
    <property type="entry name" value="PRY"/>
    <property type="match status" value="1"/>
</dbReference>
<dbReference type="SUPFAM" id="SSF49899">
    <property type="entry name" value="Concanavalin A-like lectins/glucanases"/>
    <property type="match status" value="1"/>
</dbReference>
<evidence type="ECO:0000313" key="4">
    <source>
        <dbReference type="Ensembl" id="ENSHBUP00000001630.1"/>
    </source>
</evidence>
<dbReference type="Proteomes" id="UP000264840">
    <property type="component" value="Unplaced"/>
</dbReference>
<dbReference type="SMART" id="SM00368">
    <property type="entry name" value="LRR_RI"/>
    <property type="match status" value="2"/>
</dbReference>
<dbReference type="SMART" id="SM00449">
    <property type="entry name" value="SPRY"/>
    <property type="match status" value="1"/>
</dbReference>
<dbReference type="SUPFAM" id="SSF52047">
    <property type="entry name" value="RNI-like"/>
    <property type="match status" value="1"/>
</dbReference>
<dbReference type="InterPro" id="IPR043136">
    <property type="entry name" value="B30.2/SPRY_sf"/>
</dbReference>
<sequence length="358" mass="40533">MLQASKKDLEVLDLKSYNTSEEGRRRLADCKVTEEWVEHLAFGLTFPFSPLRHLDLSNNDLKDSGVELLCKGLSSQCCRLKTLRYMFKIPCHFTNRWTTHQTSCKLQLNSVHRKCSLDSLRLSGCLVTEKGCGFLATSIKANPSHLKELDLSYNHPGGVGEKKLSELKDDPKYNLSQLNVFLPPDACEPSLNSSTAHKNLLLSEGNRKVTWVEEEQPYPDHTERFDCCQQVLCKQGLKGRCYFELEVSEPFCVGLTYRNIGRKGDVDDCKLGHNDKSWCLICSDDGFFVQHNKEKVCVSSQCLRSSRVGVYLDSEDKILSFYRISSGSLVHLHTFKSTFTDVLYPAVALHTHSSALFC</sequence>
<dbReference type="OMA" id="PDACEPS"/>
<accession>A0A3Q2UVD1</accession>
<dbReference type="InterPro" id="IPR051261">
    <property type="entry name" value="NLR"/>
</dbReference>
<dbReference type="InterPro" id="IPR032675">
    <property type="entry name" value="LRR_dom_sf"/>
</dbReference>
<keyword evidence="5" id="KW-1185">Reference proteome</keyword>
<feature type="domain" description="B30.2/SPRY" evidence="3">
    <location>
        <begin position="169"/>
        <end position="358"/>
    </location>
</feature>
<dbReference type="InterPro" id="IPR003877">
    <property type="entry name" value="SPRY_dom"/>
</dbReference>
<keyword evidence="2" id="KW-0677">Repeat</keyword>
<reference evidence="4" key="2">
    <citation type="submission" date="2025-09" db="UniProtKB">
        <authorList>
            <consortium name="Ensembl"/>
        </authorList>
    </citation>
    <scope>IDENTIFICATION</scope>
</reference>
<dbReference type="Gene3D" id="3.80.10.10">
    <property type="entry name" value="Ribonuclease Inhibitor"/>
    <property type="match status" value="1"/>
</dbReference>
<dbReference type="InterPro" id="IPR001870">
    <property type="entry name" value="B30.2/SPRY"/>
</dbReference>
<dbReference type="InterPro" id="IPR001611">
    <property type="entry name" value="Leu-rich_rpt"/>
</dbReference>
<reference evidence="4" key="1">
    <citation type="submission" date="2025-08" db="UniProtKB">
        <authorList>
            <consortium name="Ensembl"/>
        </authorList>
    </citation>
    <scope>IDENTIFICATION</scope>
</reference>
<organism evidence="4 5">
    <name type="scientific">Haplochromis burtoni</name>
    <name type="common">Burton's mouthbrooder</name>
    <name type="synonym">Chromis burtoni</name>
    <dbReference type="NCBI Taxonomy" id="8153"/>
    <lineage>
        <taxon>Eukaryota</taxon>
        <taxon>Metazoa</taxon>
        <taxon>Chordata</taxon>
        <taxon>Craniata</taxon>
        <taxon>Vertebrata</taxon>
        <taxon>Euteleostomi</taxon>
        <taxon>Actinopterygii</taxon>
        <taxon>Neopterygii</taxon>
        <taxon>Teleostei</taxon>
        <taxon>Neoteleostei</taxon>
        <taxon>Acanthomorphata</taxon>
        <taxon>Ovalentaria</taxon>
        <taxon>Cichlomorphae</taxon>
        <taxon>Cichliformes</taxon>
        <taxon>Cichlidae</taxon>
        <taxon>African cichlids</taxon>
        <taxon>Pseudocrenilabrinae</taxon>
        <taxon>Haplochromini</taxon>
        <taxon>Haplochromis</taxon>
    </lineage>
</organism>
<evidence type="ECO:0000256" key="2">
    <source>
        <dbReference type="ARBA" id="ARBA00022737"/>
    </source>
</evidence>
<evidence type="ECO:0000313" key="5">
    <source>
        <dbReference type="Proteomes" id="UP000264840"/>
    </source>
</evidence>
<proteinExistence type="predicted"/>
<dbReference type="CDD" id="cd16040">
    <property type="entry name" value="SPRY_PRY_SNTX"/>
    <property type="match status" value="1"/>
</dbReference>
<dbReference type="PROSITE" id="PS51450">
    <property type="entry name" value="LRR"/>
    <property type="match status" value="1"/>
</dbReference>
<dbReference type="SMART" id="SM00589">
    <property type="entry name" value="PRY"/>
    <property type="match status" value="1"/>
</dbReference>
<dbReference type="AlphaFoldDB" id="A0A3Q2UVD1"/>
<dbReference type="GeneTree" id="ENSGT00940000162312"/>